<dbReference type="OrthoDB" id="369870at2"/>
<dbReference type="NCBIfam" id="TIGR00688">
    <property type="entry name" value="rarD"/>
    <property type="match status" value="1"/>
</dbReference>
<proteinExistence type="inferred from homology"/>
<dbReference type="PANTHER" id="PTHR22911:SF137">
    <property type="entry name" value="SOLUTE CARRIER FAMILY 35 MEMBER G2-RELATED"/>
    <property type="match status" value="1"/>
</dbReference>
<dbReference type="Pfam" id="PF00892">
    <property type="entry name" value="EamA"/>
    <property type="match status" value="2"/>
</dbReference>
<evidence type="ECO:0000259" key="9">
    <source>
        <dbReference type="Pfam" id="PF00892"/>
    </source>
</evidence>
<evidence type="ECO:0000256" key="2">
    <source>
        <dbReference type="ARBA" id="ARBA00007362"/>
    </source>
</evidence>
<feature type="transmembrane region" description="Helical" evidence="8">
    <location>
        <begin position="77"/>
        <end position="94"/>
    </location>
</feature>
<dbReference type="InterPro" id="IPR037185">
    <property type="entry name" value="EmrE-like"/>
</dbReference>
<dbReference type="InterPro" id="IPR000620">
    <property type="entry name" value="EamA_dom"/>
</dbReference>
<name>A0A4R7AXS1_9NEIS</name>
<sequence>MSSKSAESGHGVLYAIGAYLCWGLFPLYWKPLHQVAPLQILCHRLVWSAVFVLILLAVRRQWDWLQPFRREPRRLGVFFLSSVMLSSNWLLYIWAVTSGHIVESSLGYFINPLVNVLLGRLVLGERLGRLQKAAVALATAGVLWLTLQLGAVPWVALGLAVTFGLYGLMRKRAPLPSLEGLAMETFLLAPAALLLLVVLEVRGEGSFGHLPTLQNAMLIGAGAVTAVPLLLFANGARRLKLATLGVIQYISPTLQLLLGVLLYQETFDHTRAIGFVLIWAALLVYSLSSLRALLRGR</sequence>
<evidence type="ECO:0000256" key="4">
    <source>
        <dbReference type="ARBA" id="ARBA00022475"/>
    </source>
</evidence>
<organism evidence="10 11">
    <name type="scientific">Paludibacterium purpuratum</name>
    <dbReference type="NCBI Taxonomy" id="1144873"/>
    <lineage>
        <taxon>Bacteria</taxon>
        <taxon>Pseudomonadati</taxon>
        <taxon>Pseudomonadota</taxon>
        <taxon>Betaproteobacteria</taxon>
        <taxon>Neisseriales</taxon>
        <taxon>Chromobacteriaceae</taxon>
        <taxon>Paludibacterium</taxon>
    </lineage>
</organism>
<comment type="caution">
    <text evidence="10">The sequence shown here is derived from an EMBL/GenBank/DDBJ whole genome shotgun (WGS) entry which is preliminary data.</text>
</comment>
<keyword evidence="3" id="KW-0813">Transport</keyword>
<keyword evidence="11" id="KW-1185">Reference proteome</keyword>
<evidence type="ECO:0000256" key="5">
    <source>
        <dbReference type="ARBA" id="ARBA00022692"/>
    </source>
</evidence>
<evidence type="ECO:0000256" key="7">
    <source>
        <dbReference type="ARBA" id="ARBA00023136"/>
    </source>
</evidence>
<evidence type="ECO:0000256" key="6">
    <source>
        <dbReference type="ARBA" id="ARBA00022989"/>
    </source>
</evidence>
<protein>
    <submittedName>
        <fullName evidence="10">Chloramphenicol-sensitive protein RarD</fullName>
    </submittedName>
</protein>
<dbReference type="RefSeq" id="WP_133683523.1">
    <property type="nucleotide sequence ID" value="NZ_SNZP01000016.1"/>
</dbReference>
<dbReference type="InterPro" id="IPR004626">
    <property type="entry name" value="RarD"/>
</dbReference>
<keyword evidence="6 8" id="KW-1133">Transmembrane helix</keyword>
<comment type="subcellular location">
    <subcellularLocation>
        <location evidence="1">Cell membrane</location>
        <topology evidence="1">Multi-pass membrane protein</topology>
    </subcellularLocation>
</comment>
<evidence type="ECO:0000256" key="8">
    <source>
        <dbReference type="SAM" id="Phobius"/>
    </source>
</evidence>
<gene>
    <name evidence="10" type="ORF">DFP86_11663</name>
</gene>
<dbReference type="Proteomes" id="UP000295611">
    <property type="component" value="Unassembled WGS sequence"/>
</dbReference>
<feature type="transmembrane region" description="Helical" evidence="8">
    <location>
        <begin position="35"/>
        <end position="56"/>
    </location>
</feature>
<evidence type="ECO:0000313" key="11">
    <source>
        <dbReference type="Proteomes" id="UP000295611"/>
    </source>
</evidence>
<evidence type="ECO:0000313" key="10">
    <source>
        <dbReference type="EMBL" id="TDR72498.1"/>
    </source>
</evidence>
<keyword evidence="4" id="KW-1003">Cell membrane</keyword>
<feature type="domain" description="EamA" evidence="9">
    <location>
        <begin position="11"/>
        <end position="146"/>
    </location>
</feature>
<dbReference type="SUPFAM" id="SSF103481">
    <property type="entry name" value="Multidrug resistance efflux transporter EmrE"/>
    <property type="match status" value="2"/>
</dbReference>
<feature type="transmembrane region" description="Helical" evidence="8">
    <location>
        <begin position="12"/>
        <end position="29"/>
    </location>
</feature>
<feature type="transmembrane region" description="Helical" evidence="8">
    <location>
        <begin position="275"/>
        <end position="294"/>
    </location>
</feature>
<dbReference type="GO" id="GO:0005886">
    <property type="term" value="C:plasma membrane"/>
    <property type="evidence" value="ECO:0007669"/>
    <property type="project" value="UniProtKB-SubCell"/>
</dbReference>
<dbReference type="AlphaFoldDB" id="A0A4R7AXS1"/>
<accession>A0A4R7AXS1</accession>
<feature type="transmembrane region" description="Helical" evidence="8">
    <location>
        <begin position="181"/>
        <end position="201"/>
    </location>
</feature>
<reference evidence="10 11" key="1">
    <citation type="submission" date="2019-03" db="EMBL/GenBank/DDBJ databases">
        <title>Genomic Encyclopedia of Type Strains, Phase III (KMG-III): the genomes of soil and plant-associated and newly described type strains.</title>
        <authorList>
            <person name="Whitman W."/>
        </authorList>
    </citation>
    <scope>NUCLEOTIDE SEQUENCE [LARGE SCALE GENOMIC DNA]</scope>
    <source>
        <strain evidence="10 11">CECT 8976</strain>
    </source>
</reference>
<keyword evidence="7 8" id="KW-0472">Membrane</keyword>
<comment type="similarity">
    <text evidence="2">Belongs to the EamA transporter family.</text>
</comment>
<dbReference type="EMBL" id="SNZP01000016">
    <property type="protein sequence ID" value="TDR72498.1"/>
    <property type="molecule type" value="Genomic_DNA"/>
</dbReference>
<feature type="domain" description="EamA" evidence="9">
    <location>
        <begin position="155"/>
        <end position="286"/>
    </location>
</feature>
<evidence type="ECO:0000256" key="3">
    <source>
        <dbReference type="ARBA" id="ARBA00022448"/>
    </source>
</evidence>
<keyword evidence="5 8" id="KW-0812">Transmembrane</keyword>
<feature type="transmembrane region" description="Helical" evidence="8">
    <location>
        <begin position="241"/>
        <end position="263"/>
    </location>
</feature>
<evidence type="ECO:0000256" key="1">
    <source>
        <dbReference type="ARBA" id="ARBA00004651"/>
    </source>
</evidence>
<dbReference type="PANTHER" id="PTHR22911">
    <property type="entry name" value="ACYL-MALONYL CONDENSING ENZYME-RELATED"/>
    <property type="match status" value="1"/>
</dbReference>
<feature type="transmembrane region" description="Helical" evidence="8">
    <location>
        <begin position="213"/>
        <end position="234"/>
    </location>
</feature>
<feature type="transmembrane region" description="Helical" evidence="8">
    <location>
        <begin position="153"/>
        <end position="169"/>
    </location>
</feature>